<name>Q2MF63_STRLV</name>
<keyword evidence="2" id="KW-0808">Transferase</keyword>
<feature type="region of interest" description="Disordered" evidence="1">
    <location>
        <begin position="115"/>
        <end position="142"/>
    </location>
</feature>
<dbReference type="CAZy" id="GT4">
    <property type="family name" value="Glycosyltransferase Family 4"/>
</dbReference>
<protein>
    <submittedName>
        <fullName evidence="2">Putative glycosyltransferase</fullName>
    </submittedName>
</protein>
<dbReference type="BioCyc" id="MetaCyc:MONOMER-17267"/>
<evidence type="ECO:0000256" key="1">
    <source>
        <dbReference type="SAM" id="MobiDB-lite"/>
    </source>
</evidence>
<reference evidence="2" key="1">
    <citation type="submission" date="2004-06" db="EMBL/GenBank/DDBJ databases">
        <title>Analysis and comparison of biosynthetic gene clusters for the 2-deoxy-inosamine containing aminoglycoside antibiotics ribostamycin, neomycin, lividomycin, paromomycin and butirosin.</title>
        <authorList>
            <person name="Aboshanab K."/>
            <person name="Schmidt-Beissner H."/>
            <person name="Wehmeier U."/>
            <person name="Piepersberg W."/>
            <person name="Welzel K."/>
            <person name="Vente A."/>
        </authorList>
    </citation>
    <scope>NUCLEOTIDE SEQUENCE</scope>
    <source>
        <strain evidence="2">CBS 844.73</strain>
    </source>
</reference>
<dbReference type="SUPFAM" id="SSF53756">
    <property type="entry name" value="UDP-Glycosyltransferase/glycogen phosphorylase"/>
    <property type="match status" value="1"/>
</dbReference>
<accession>Q2MF63</accession>
<proteinExistence type="predicted"/>
<dbReference type="Gene3D" id="3.40.50.2000">
    <property type="entry name" value="Glycogen Phosphorylase B"/>
    <property type="match status" value="1"/>
</dbReference>
<dbReference type="GO" id="GO:0016740">
    <property type="term" value="F:transferase activity"/>
    <property type="evidence" value="ECO:0007669"/>
    <property type="project" value="UniProtKB-KW"/>
</dbReference>
<sequence>MSGPVEPGPPPAAPRALFEIYDEGFACDTWGGVETALWSLAEGLRAHGVQADFYLSSQGADLEALADRVAREGTDAVFPLVESALFRGDRWRRLPALHRRVARIWHDVSHLTSDLTTPPPCPAHTPGAAPDPEAGCPAAPAHPDGPMREIFLRDLPWTRCFPDRAYIPWAADHLSAEDLRDPRGPVVIQLGKTPVEDAERCLTRLLAARLPVRVVFATWSRQGRAARALVHERAASGAAVEVFDTYDIRTDWKRVYGGARLFVLPSVFHETFNFAAAEAVQLGLPVATLGDCGALPGFASLTAATVGDLMDRVVTEGATVRPRPRSRTGWDEVARRYARLITTTGARARHEEATCRT</sequence>
<organism evidence="2">
    <name type="scientific">Streptomyces lividus</name>
    <dbReference type="NCBI Taxonomy" id="282216"/>
    <lineage>
        <taxon>Bacteria</taxon>
        <taxon>Bacillati</taxon>
        <taxon>Actinomycetota</taxon>
        <taxon>Actinomycetes</taxon>
        <taxon>Kitasatosporales</taxon>
        <taxon>Streptomycetaceae</taxon>
        <taxon>Streptomyces</taxon>
    </lineage>
</organism>
<dbReference type="EMBL" id="AJ748832">
    <property type="protein sequence ID" value="CAG38704.1"/>
    <property type="molecule type" value="Genomic_DNA"/>
</dbReference>
<evidence type="ECO:0000313" key="2">
    <source>
        <dbReference type="EMBL" id="CAG38704.1"/>
    </source>
</evidence>
<dbReference type="AlphaFoldDB" id="Q2MF63"/>
<gene>
    <name evidence="2" type="primary">livF</name>
</gene>
<dbReference type="KEGG" id="ag:CAG38704"/>